<protein>
    <submittedName>
        <fullName evidence="1">Uncharacterized protein DUF3866</fullName>
    </submittedName>
</protein>
<dbReference type="Proteomes" id="UP000315389">
    <property type="component" value="Unassembled WGS sequence"/>
</dbReference>
<name>A0A542ZVR9_RARFA</name>
<dbReference type="OrthoDB" id="3401376at2"/>
<accession>A0A542ZVR9</accession>
<organism evidence="1 2">
    <name type="scientific">Rarobacter faecitabidus</name>
    <dbReference type="NCBI Taxonomy" id="13243"/>
    <lineage>
        <taxon>Bacteria</taxon>
        <taxon>Bacillati</taxon>
        <taxon>Actinomycetota</taxon>
        <taxon>Actinomycetes</taxon>
        <taxon>Micrococcales</taxon>
        <taxon>Rarobacteraceae</taxon>
        <taxon>Rarobacter</taxon>
    </lineage>
</organism>
<reference evidence="1 2" key="1">
    <citation type="submission" date="2019-06" db="EMBL/GenBank/DDBJ databases">
        <title>Sequencing the genomes of 1000 actinobacteria strains.</title>
        <authorList>
            <person name="Klenk H.-P."/>
        </authorList>
    </citation>
    <scope>NUCLEOTIDE SEQUENCE [LARGE SCALE GENOMIC DNA]</scope>
    <source>
        <strain evidence="1 2">DSM 4813</strain>
    </source>
</reference>
<comment type="caution">
    <text evidence="1">The sequence shown here is derived from an EMBL/GenBank/DDBJ whole genome shotgun (WGS) entry which is preliminary data.</text>
</comment>
<gene>
    <name evidence="1" type="ORF">FB461_0904</name>
</gene>
<dbReference type="EMBL" id="VFOS01000001">
    <property type="protein sequence ID" value="TQL64402.1"/>
    <property type="molecule type" value="Genomic_DNA"/>
</dbReference>
<keyword evidence="2" id="KW-1185">Reference proteome</keyword>
<evidence type="ECO:0000313" key="1">
    <source>
        <dbReference type="EMBL" id="TQL64402.1"/>
    </source>
</evidence>
<dbReference type="AlphaFoldDB" id="A0A542ZVR9"/>
<evidence type="ECO:0000313" key="2">
    <source>
        <dbReference type="Proteomes" id="UP000315389"/>
    </source>
</evidence>
<sequence length="368" mass="38419">MIQWRRGIVQSVVDQWVGAEVAIVDLDDGGSVRALNYPQLTGPVATGAHVLMNSSALDRGLGTGGFAFIVANLESDAPPAPTSGHLVKARYTPMQSMVLSVDEQGSEHHAALRDADTVAGLPVVVADLHSSVPAILAGIRARFTAIHGRAPRVVYIMTDGGALPAWFSRTISGLRLAGWLQASITCGQAFGGDYESVTLHTALLAARIVVEADVAVVAQGPGNLGTDTRWGFSGVSAGDALNAVAALRGRGVGVLRMSQADSRWRHLGVSHHSVTAYGRVALAAADLVLPPEPRPRPAWWAECVSERVAEILAGCAGHRLHLRSDGDLVEILRSVPVPLSTMGRGLVEDELAFTAAAAAGCHAAELTA</sequence>
<dbReference type="InterPro" id="IPR024479">
    <property type="entry name" value="DUF3866"/>
</dbReference>
<dbReference type="Pfam" id="PF12982">
    <property type="entry name" value="DUF3866"/>
    <property type="match status" value="1"/>
</dbReference>
<proteinExistence type="predicted"/>